<evidence type="ECO:0000313" key="3">
    <source>
        <dbReference type="Proteomes" id="UP000229740"/>
    </source>
</evidence>
<name>A0A2G6EAG0_9BACT</name>
<sequence length="141" mass="15534">MIAHHLSIFAENKPGRLDHITEMLSEARINIRAIKISDLGEFGVIKTLVDDPDRAYQTLKEAHVSVSKKAIVAVIVDDTPGGLHTALKILTQQDINVEDSYGFVMNNQGILVIEVENVASVNELLKSSGLRLLSKEEIYAL</sequence>
<dbReference type="SUPFAM" id="SSF55021">
    <property type="entry name" value="ACT-like"/>
    <property type="match status" value="2"/>
</dbReference>
<dbReference type="AlphaFoldDB" id="A0A2G6EAG0"/>
<dbReference type="PROSITE" id="PS51671">
    <property type="entry name" value="ACT"/>
    <property type="match status" value="1"/>
</dbReference>
<proteinExistence type="predicted"/>
<dbReference type="PANTHER" id="PTHR40099:SF1">
    <property type="entry name" value="ACETOLACTATE SYNTHASE, SMALL SUBUNIT"/>
    <property type="match status" value="1"/>
</dbReference>
<dbReference type="InterPro" id="IPR045739">
    <property type="entry name" value="ACT_dom_pair"/>
</dbReference>
<dbReference type="Pfam" id="PF19571">
    <property type="entry name" value="ACT_8"/>
    <property type="match status" value="1"/>
</dbReference>
<dbReference type="CDD" id="cd04882">
    <property type="entry name" value="ACT_Bt0572_2"/>
    <property type="match status" value="1"/>
</dbReference>
<reference evidence="2 3" key="1">
    <citation type="submission" date="2017-10" db="EMBL/GenBank/DDBJ databases">
        <title>Novel microbial diversity and functional potential in the marine mammal oral microbiome.</title>
        <authorList>
            <person name="Dudek N.K."/>
            <person name="Sun C.L."/>
            <person name="Burstein D."/>
            <person name="Kantor R.S."/>
            <person name="Aliaga Goltsman D.S."/>
            <person name="Bik E.M."/>
            <person name="Thomas B.C."/>
            <person name="Banfield J.F."/>
            <person name="Relman D.A."/>
        </authorList>
    </citation>
    <scope>NUCLEOTIDE SEQUENCE [LARGE SCALE GENOMIC DNA]</scope>
    <source>
        <strain evidence="2">DOLZORAL124_49_17</strain>
    </source>
</reference>
<dbReference type="PANTHER" id="PTHR40099">
    <property type="entry name" value="ACETOLACTATE SYNTHASE, SMALL SUBUNIT"/>
    <property type="match status" value="1"/>
</dbReference>
<comment type="caution">
    <text evidence="2">The sequence shown here is derived from an EMBL/GenBank/DDBJ whole genome shotgun (WGS) entry which is preliminary data.</text>
</comment>
<protein>
    <recommendedName>
        <fullName evidence="1">ACT domain-containing protein</fullName>
    </recommendedName>
</protein>
<dbReference type="InterPro" id="IPR002912">
    <property type="entry name" value="ACT_dom"/>
</dbReference>
<organism evidence="2 3">
    <name type="scientific">candidate division KSB3 bacterium</name>
    <dbReference type="NCBI Taxonomy" id="2044937"/>
    <lineage>
        <taxon>Bacteria</taxon>
        <taxon>candidate division KSB3</taxon>
    </lineage>
</organism>
<gene>
    <name evidence="2" type="ORF">CSB45_01365</name>
</gene>
<dbReference type="InterPro" id="IPR045865">
    <property type="entry name" value="ACT-like_dom_sf"/>
</dbReference>
<feature type="domain" description="ACT" evidence="1">
    <location>
        <begin position="5"/>
        <end position="80"/>
    </location>
</feature>
<evidence type="ECO:0000259" key="1">
    <source>
        <dbReference type="PROSITE" id="PS51671"/>
    </source>
</evidence>
<dbReference type="Gene3D" id="3.30.2130.10">
    <property type="entry name" value="VC0802-like"/>
    <property type="match status" value="1"/>
</dbReference>
<accession>A0A2G6EAG0</accession>
<dbReference type="Proteomes" id="UP000229740">
    <property type="component" value="Unassembled WGS sequence"/>
</dbReference>
<evidence type="ECO:0000313" key="2">
    <source>
        <dbReference type="EMBL" id="PID59083.1"/>
    </source>
</evidence>
<dbReference type="EMBL" id="PDPS01000020">
    <property type="protein sequence ID" value="PID59083.1"/>
    <property type="molecule type" value="Genomic_DNA"/>
</dbReference>